<sequence length="191" mass="21947">MEQVCHDSTDHWSATEPRSIGSLVSGFSLAVLEQVTEILEIAQEAKPEKRSILHKNIASLRKEKDNWKNFMELDERNKETVLEVEAAWRKRSQADQPTIVPILDSLTEMPKESVEKPPPKTARLKRSHTDPTDLLEVFRRRANLVAQQNDKKRVLPRRKNGCVEPYRSENGGCRCFDERSESNEGLVDQVK</sequence>
<organism evidence="1 2">
    <name type="scientific">Porites evermanni</name>
    <dbReference type="NCBI Taxonomy" id="104178"/>
    <lineage>
        <taxon>Eukaryota</taxon>
        <taxon>Metazoa</taxon>
        <taxon>Cnidaria</taxon>
        <taxon>Anthozoa</taxon>
        <taxon>Hexacorallia</taxon>
        <taxon>Scleractinia</taxon>
        <taxon>Fungiina</taxon>
        <taxon>Poritidae</taxon>
        <taxon>Porites</taxon>
    </lineage>
</organism>
<accession>A0ABN8SIT2</accession>
<dbReference type="Proteomes" id="UP001159427">
    <property type="component" value="Unassembled WGS sequence"/>
</dbReference>
<evidence type="ECO:0000313" key="2">
    <source>
        <dbReference type="Proteomes" id="UP001159427"/>
    </source>
</evidence>
<reference evidence="1 2" key="1">
    <citation type="submission" date="2022-05" db="EMBL/GenBank/DDBJ databases">
        <authorList>
            <consortium name="Genoscope - CEA"/>
            <person name="William W."/>
        </authorList>
    </citation>
    <scope>NUCLEOTIDE SEQUENCE [LARGE SCALE GENOMIC DNA]</scope>
</reference>
<protein>
    <submittedName>
        <fullName evidence="1">Uncharacterized protein</fullName>
    </submittedName>
</protein>
<name>A0ABN8SIT2_9CNID</name>
<dbReference type="EMBL" id="CALNXI010002731">
    <property type="protein sequence ID" value="CAH3190333.1"/>
    <property type="molecule type" value="Genomic_DNA"/>
</dbReference>
<feature type="non-terminal residue" evidence="1">
    <location>
        <position position="191"/>
    </location>
</feature>
<gene>
    <name evidence="1" type="ORF">PEVE_00020360</name>
</gene>
<proteinExistence type="predicted"/>
<comment type="caution">
    <text evidence="1">The sequence shown here is derived from an EMBL/GenBank/DDBJ whole genome shotgun (WGS) entry which is preliminary data.</text>
</comment>
<evidence type="ECO:0000313" key="1">
    <source>
        <dbReference type="EMBL" id="CAH3190333.1"/>
    </source>
</evidence>
<keyword evidence="2" id="KW-1185">Reference proteome</keyword>